<dbReference type="PANTHER" id="PTHR43481">
    <property type="entry name" value="FRUCTOSE-1-PHOSPHATE PHOSPHATASE"/>
    <property type="match status" value="1"/>
</dbReference>
<keyword evidence="1" id="KW-0378">Hydrolase</keyword>
<dbReference type="SFLD" id="SFLDG01135">
    <property type="entry name" value="C1.5.6:_HAD__Beta-PGM__Phospha"/>
    <property type="match status" value="1"/>
</dbReference>
<proteinExistence type="predicted"/>
<comment type="caution">
    <text evidence="1">The sequence shown here is derived from an EMBL/GenBank/DDBJ whole genome shotgun (WGS) entry which is preliminary data.</text>
</comment>
<keyword evidence="2" id="KW-1185">Reference proteome</keyword>
<dbReference type="NCBIfam" id="TIGR01509">
    <property type="entry name" value="HAD-SF-IA-v3"/>
    <property type="match status" value="1"/>
</dbReference>
<name>A0A368VZB3_9ACTN</name>
<dbReference type="PRINTS" id="PR00413">
    <property type="entry name" value="HADHALOGNASE"/>
</dbReference>
<reference evidence="1 2" key="1">
    <citation type="submission" date="2018-07" db="EMBL/GenBank/DDBJ databases">
        <title>Genomic Encyclopedia of Type Strains, Phase III (KMG-III): the genomes of soil and plant-associated and newly described type strains.</title>
        <authorList>
            <person name="Whitman W."/>
        </authorList>
    </citation>
    <scope>NUCLEOTIDE SEQUENCE [LARGE SCALE GENOMIC DNA]</scope>
    <source>
        <strain evidence="1 2">CECT 8575</strain>
    </source>
</reference>
<dbReference type="InterPro" id="IPR023198">
    <property type="entry name" value="PGP-like_dom2"/>
</dbReference>
<dbReference type="AlphaFoldDB" id="A0A368VZB3"/>
<dbReference type="SFLD" id="SFLDG01129">
    <property type="entry name" value="C1.5:_HAD__Beta-PGM__Phosphata"/>
    <property type="match status" value="1"/>
</dbReference>
<dbReference type="InterPro" id="IPR051806">
    <property type="entry name" value="HAD-like_SPP"/>
</dbReference>
<dbReference type="SUPFAM" id="SSF56784">
    <property type="entry name" value="HAD-like"/>
    <property type="match status" value="1"/>
</dbReference>
<dbReference type="OrthoDB" id="9812856at2"/>
<dbReference type="SFLD" id="SFLDS00003">
    <property type="entry name" value="Haloacid_Dehalogenase"/>
    <property type="match status" value="1"/>
</dbReference>
<dbReference type="EMBL" id="QPJC01000001">
    <property type="protein sequence ID" value="RCW47301.1"/>
    <property type="molecule type" value="Genomic_DNA"/>
</dbReference>
<dbReference type="InterPro" id="IPR023214">
    <property type="entry name" value="HAD_sf"/>
</dbReference>
<organism evidence="1 2">
    <name type="scientific">Halopolyspora algeriensis</name>
    <dbReference type="NCBI Taxonomy" id="1500506"/>
    <lineage>
        <taxon>Bacteria</taxon>
        <taxon>Bacillati</taxon>
        <taxon>Actinomycetota</taxon>
        <taxon>Actinomycetes</taxon>
        <taxon>Actinomycetes incertae sedis</taxon>
        <taxon>Halopolyspora</taxon>
    </lineage>
</organism>
<dbReference type="PANTHER" id="PTHR43481:SF4">
    <property type="entry name" value="GLYCEROL-1-PHOSPHATE PHOSPHOHYDROLASE 1-RELATED"/>
    <property type="match status" value="1"/>
</dbReference>
<accession>A0A368VZB3</accession>
<dbReference type="InterPro" id="IPR006439">
    <property type="entry name" value="HAD-SF_hydro_IA"/>
</dbReference>
<dbReference type="Proteomes" id="UP000253495">
    <property type="component" value="Unassembled WGS sequence"/>
</dbReference>
<dbReference type="Pfam" id="PF00702">
    <property type="entry name" value="Hydrolase"/>
    <property type="match status" value="1"/>
</dbReference>
<dbReference type="Gene3D" id="3.40.50.1000">
    <property type="entry name" value="HAD superfamily/HAD-like"/>
    <property type="match status" value="1"/>
</dbReference>
<sequence length="242" mass="25707">MTVGKPAEPLAKPGEALRAVVFDMDGVLVESEHLWERMWTRYAERHGHEWSAEDTATVQGMSSPEWSDYLRRVCDSPEPADEVERAVVDEMVAALRNGEIELLDGAREMVVDVGSVVPIALASSAPRRLIDAVLAGHDLSDRFTATVSSAEVPRGKPSPDVYVEAAGRLGVTGDECAAVEDSGNGIRAAHAAGMAVVAIPSVGYPPKPDAIAAARVVATSLQHVRHTLLACFGDRTTESEGA</sequence>
<dbReference type="InterPro" id="IPR036412">
    <property type="entry name" value="HAD-like_sf"/>
</dbReference>
<protein>
    <submittedName>
        <fullName evidence="1">HAD superfamily hydrolase (TIGR01509 family)</fullName>
    </submittedName>
</protein>
<evidence type="ECO:0000313" key="1">
    <source>
        <dbReference type="EMBL" id="RCW47301.1"/>
    </source>
</evidence>
<dbReference type="RefSeq" id="WP_114451443.1">
    <property type="nucleotide sequence ID" value="NZ_QPJC01000001.1"/>
</dbReference>
<gene>
    <name evidence="1" type="ORF">DFQ14_101651</name>
</gene>
<evidence type="ECO:0000313" key="2">
    <source>
        <dbReference type="Proteomes" id="UP000253495"/>
    </source>
</evidence>
<dbReference type="Gene3D" id="1.10.150.240">
    <property type="entry name" value="Putative phosphatase, domain 2"/>
    <property type="match status" value="1"/>
</dbReference>
<dbReference type="GO" id="GO:0050308">
    <property type="term" value="F:sugar-phosphatase activity"/>
    <property type="evidence" value="ECO:0007669"/>
    <property type="project" value="TreeGrafter"/>
</dbReference>